<dbReference type="AlphaFoldDB" id="A0A521AS92"/>
<gene>
    <name evidence="2" type="ORF">SAMN06265379_101357</name>
</gene>
<dbReference type="InterPro" id="IPR013693">
    <property type="entry name" value="SpoIID/LytB_N"/>
</dbReference>
<dbReference type="Proteomes" id="UP000319040">
    <property type="component" value="Unassembled WGS sequence"/>
</dbReference>
<evidence type="ECO:0000313" key="3">
    <source>
        <dbReference type="Proteomes" id="UP000319040"/>
    </source>
</evidence>
<accession>A0A521AS92</accession>
<proteinExistence type="predicted"/>
<feature type="domain" description="Sporulation stage II protein D amidase enhancer LytB N-terminal" evidence="1">
    <location>
        <begin position="109"/>
        <end position="215"/>
    </location>
</feature>
<dbReference type="EMBL" id="FXTB01000001">
    <property type="protein sequence ID" value="SMO37655.1"/>
    <property type="molecule type" value="Genomic_DNA"/>
</dbReference>
<dbReference type="OrthoDB" id="9794671at2"/>
<evidence type="ECO:0000313" key="2">
    <source>
        <dbReference type="EMBL" id="SMO37655.1"/>
    </source>
</evidence>
<name>A0A521AS92_SACCC</name>
<keyword evidence="3" id="KW-1185">Reference proteome</keyword>
<dbReference type="RefSeq" id="WP_142531746.1">
    <property type="nucleotide sequence ID" value="NZ_FXTB01000001.1"/>
</dbReference>
<organism evidence="2 3">
    <name type="scientific">Saccharicrinis carchari</name>
    <dbReference type="NCBI Taxonomy" id="1168039"/>
    <lineage>
        <taxon>Bacteria</taxon>
        <taxon>Pseudomonadati</taxon>
        <taxon>Bacteroidota</taxon>
        <taxon>Bacteroidia</taxon>
        <taxon>Marinilabiliales</taxon>
        <taxon>Marinilabiliaceae</taxon>
        <taxon>Saccharicrinis</taxon>
    </lineage>
</organism>
<protein>
    <submittedName>
        <fullName evidence="2">Stage II sporulation protein</fullName>
    </submittedName>
</protein>
<evidence type="ECO:0000259" key="1">
    <source>
        <dbReference type="Pfam" id="PF08486"/>
    </source>
</evidence>
<dbReference type="Pfam" id="PF08486">
    <property type="entry name" value="SpoIID"/>
    <property type="match status" value="1"/>
</dbReference>
<sequence>MTKKGDKMFTNQKIELKLCAGSSVTVKMDGQYFFGDSYRRLSDTWKLYVLDNKIFFEDDIEIIMSASDLVCLSPVHRKNTWTAWIQEQGDNKPCEKKGYEGCILIKKEEEQLSVSIEVEVEPYVKGILCKSYPKSTMLEYLKVQALLIRNAALLRALKKTDASQFQYSPVDSVTCNSSREVQYKNLDEIYVDVQTKCNPIAHAAVELTRGMALVYEGKITNVLQSLCKGQEKGEVAKFNWWDEHPEQKTDALVCPKNSFQGSAIDDEKPEMLISDPHYNEANGLCNGGALEMAQCGKTMHQIIKYYLPQFQIEKQY</sequence>
<reference evidence="2 3" key="1">
    <citation type="submission" date="2017-05" db="EMBL/GenBank/DDBJ databases">
        <authorList>
            <person name="Varghese N."/>
            <person name="Submissions S."/>
        </authorList>
    </citation>
    <scope>NUCLEOTIDE SEQUENCE [LARGE SCALE GENOMIC DNA]</scope>
    <source>
        <strain evidence="2 3">DSM 27040</strain>
    </source>
</reference>